<feature type="compositionally biased region" description="Basic and acidic residues" evidence="1">
    <location>
        <begin position="115"/>
        <end position="137"/>
    </location>
</feature>
<feature type="compositionally biased region" description="Basic and acidic residues" evidence="1">
    <location>
        <begin position="59"/>
        <end position="76"/>
    </location>
</feature>
<organism evidence="2 3">
    <name type="scientific">Tetraparma gracilis</name>
    <dbReference type="NCBI Taxonomy" id="2962635"/>
    <lineage>
        <taxon>Eukaryota</taxon>
        <taxon>Sar</taxon>
        <taxon>Stramenopiles</taxon>
        <taxon>Ochrophyta</taxon>
        <taxon>Bolidophyceae</taxon>
        <taxon>Parmales</taxon>
        <taxon>Triparmaceae</taxon>
        <taxon>Tetraparma</taxon>
    </lineage>
</organism>
<dbReference type="Proteomes" id="UP001165060">
    <property type="component" value="Unassembled WGS sequence"/>
</dbReference>
<protein>
    <submittedName>
        <fullName evidence="2">Uncharacterized protein</fullName>
    </submittedName>
</protein>
<name>A0ABQ6M397_9STRA</name>
<sequence>GQLAETSDSGESKLEERAAPAACLPEAIVVVAGLYKGNLGSAKVGAKQNSASSSGSISDSKKVRRHEEAAMEKDAMLGEEVLTDTVSEDAVAASERQNSTGGKGVSTPSPAGLRKAIESAPKDATKTEQQRSSERKLTKSAGKAAS</sequence>
<dbReference type="EMBL" id="BRYB01004895">
    <property type="protein sequence ID" value="GMI18839.1"/>
    <property type="molecule type" value="Genomic_DNA"/>
</dbReference>
<proteinExistence type="predicted"/>
<evidence type="ECO:0000256" key="1">
    <source>
        <dbReference type="SAM" id="MobiDB-lite"/>
    </source>
</evidence>
<comment type="caution">
    <text evidence="2">The sequence shown here is derived from an EMBL/GenBank/DDBJ whole genome shotgun (WGS) entry which is preliminary data.</text>
</comment>
<evidence type="ECO:0000313" key="3">
    <source>
        <dbReference type="Proteomes" id="UP001165060"/>
    </source>
</evidence>
<evidence type="ECO:0000313" key="2">
    <source>
        <dbReference type="EMBL" id="GMI18839.1"/>
    </source>
</evidence>
<keyword evidence="3" id="KW-1185">Reference proteome</keyword>
<gene>
    <name evidence="2" type="ORF">TeGR_g4149</name>
</gene>
<accession>A0ABQ6M397</accession>
<feature type="non-terminal residue" evidence="2">
    <location>
        <position position="146"/>
    </location>
</feature>
<feature type="non-terminal residue" evidence="2">
    <location>
        <position position="1"/>
    </location>
</feature>
<feature type="region of interest" description="Disordered" evidence="1">
    <location>
        <begin position="42"/>
        <end position="146"/>
    </location>
</feature>
<reference evidence="2 3" key="1">
    <citation type="journal article" date="2023" name="Commun. Biol.">
        <title>Genome analysis of Parmales, the sister group of diatoms, reveals the evolutionary specialization of diatoms from phago-mixotrophs to photoautotrophs.</title>
        <authorList>
            <person name="Ban H."/>
            <person name="Sato S."/>
            <person name="Yoshikawa S."/>
            <person name="Yamada K."/>
            <person name="Nakamura Y."/>
            <person name="Ichinomiya M."/>
            <person name="Sato N."/>
            <person name="Blanc-Mathieu R."/>
            <person name="Endo H."/>
            <person name="Kuwata A."/>
            <person name="Ogata H."/>
        </authorList>
    </citation>
    <scope>NUCLEOTIDE SEQUENCE [LARGE SCALE GENOMIC DNA]</scope>
</reference>